<evidence type="ECO:0000256" key="1">
    <source>
        <dbReference type="ARBA" id="ARBA00004123"/>
    </source>
</evidence>
<dbReference type="GO" id="GO:0007064">
    <property type="term" value="P:mitotic sister chromatid cohesion"/>
    <property type="evidence" value="ECO:0007669"/>
    <property type="project" value="InterPro"/>
</dbReference>
<dbReference type="GO" id="GO:0005634">
    <property type="term" value="C:nucleus"/>
    <property type="evidence" value="ECO:0007669"/>
    <property type="project" value="UniProtKB-SubCell"/>
</dbReference>
<evidence type="ECO:0000256" key="7">
    <source>
        <dbReference type="ARBA" id="ARBA00023306"/>
    </source>
</evidence>
<organism evidence="8 9">
    <name type="scientific">Chloropicon primus</name>
    <dbReference type="NCBI Taxonomy" id="1764295"/>
    <lineage>
        <taxon>Eukaryota</taxon>
        <taxon>Viridiplantae</taxon>
        <taxon>Chlorophyta</taxon>
        <taxon>Chloropicophyceae</taxon>
        <taxon>Chloropicales</taxon>
        <taxon>Chloropicaceae</taxon>
        <taxon>Chloropicon</taxon>
    </lineage>
</organism>
<dbReference type="Proteomes" id="UP000316726">
    <property type="component" value="Chromosome 4"/>
</dbReference>
<dbReference type="AlphaFoldDB" id="A0A5B8MLN4"/>
<evidence type="ECO:0000256" key="2">
    <source>
        <dbReference type="ARBA" id="ARBA00008585"/>
    </source>
</evidence>
<comment type="subcellular location">
    <subcellularLocation>
        <location evidence="1">Nucleus</location>
    </subcellularLocation>
</comment>
<dbReference type="STRING" id="1764295.A0A5B8MLN4"/>
<sequence length="584" mass="65184">MEWVTVTTSASVEKPEEVVALFHLTRDFAAKHLPLQAIKCLEAVVGAQPPFLPQIEAEARANLAIFLLRYTHNAREAKVHLEQALRTAEDLPVSLTFVCKVISLLIACLGKLQSPVQQKQVLAKGLDLVRADQLQFEGATEGEKTRWYLVFQAHLAQILVDEGDKQAALEMARESKKEIKGRCAPLVQIQTELTVLQLTLVAQDYHRAAEQLDICEEALKMCDTQDALESWAYFHLLHSLYNLRVGKHVDLKKSLGCAQKKIYALRQSQVVAKLIPPDFLEVLHCLLVSIYFRLSGDFRDEKSKVLEAHSMIKKRSVLMSSNYNDAVSKPFYITLTFLVVESEIISSLTRGNIKEAMSNIMRIANMVHRYPETLVGLESSVYLLMGSVNILCGNHGSAEKHMKLALDSSSDDYQSNLAKLQMCLICLENDMLSTSEAADRIQELSVSFKEEERGYPAFLLCEVALALAQEDVGGAKKIVQDLIARANHKGDRQLLALGLVEYAKVLVLEGDTTLSKQVVDSAKGLATHLQHLPTLLHVLTFSNQNMRQEEVLPIVLQKWKKTVATGITNIAETKCDEIMQGLVK</sequence>
<dbReference type="InterPro" id="IPR011990">
    <property type="entry name" value="TPR-like_helical_dom_sf"/>
</dbReference>
<dbReference type="PANTHER" id="PTHR21394">
    <property type="entry name" value="MAU2 CHROMATID COHESION FACTOR HOMOLOG"/>
    <property type="match status" value="1"/>
</dbReference>
<protein>
    <recommendedName>
        <fullName evidence="10">Cohesin loading factor</fullName>
    </recommendedName>
</protein>
<evidence type="ECO:0000313" key="9">
    <source>
        <dbReference type="Proteomes" id="UP000316726"/>
    </source>
</evidence>
<keyword evidence="7" id="KW-0131">Cell cycle</keyword>
<keyword evidence="6" id="KW-0539">Nucleus</keyword>
<evidence type="ECO:0000313" key="8">
    <source>
        <dbReference type="EMBL" id="QDZ20914.1"/>
    </source>
</evidence>
<accession>A0A5B8MLN4</accession>
<reference evidence="8 9" key="1">
    <citation type="submission" date="2018-07" db="EMBL/GenBank/DDBJ databases">
        <title>The complete nuclear genome of the prasinophyte Chloropicon primus (CCMP1205).</title>
        <authorList>
            <person name="Pombert J.-F."/>
            <person name="Otis C."/>
            <person name="Turmel M."/>
            <person name="Lemieux C."/>
        </authorList>
    </citation>
    <scope>NUCLEOTIDE SEQUENCE [LARGE SCALE GENOMIC DNA]</scope>
    <source>
        <strain evidence="8 9">CCMP1205</strain>
    </source>
</reference>
<evidence type="ECO:0000256" key="3">
    <source>
        <dbReference type="ARBA" id="ARBA00022618"/>
    </source>
</evidence>
<evidence type="ECO:0000256" key="5">
    <source>
        <dbReference type="ARBA" id="ARBA00022829"/>
    </source>
</evidence>
<proteinExistence type="inferred from homology"/>
<dbReference type="SUPFAM" id="SSF48452">
    <property type="entry name" value="TPR-like"/>
    <property type="match status" value="1"/>
</dbReference>
<name>A0A5B8MLN4_9CHLO</name>
<gene>
    <name evidence="8" type="ORF">A3770_04p34320</name>
</gene>
<dbReference type="Gene3D" id="1.25.40.10">
    <property type="entry name" value="Tetratricopeptide repeat domain"/>
    <property type="match status" value="1"/>
</dbReference>
<keyword evidence="3" id="KW-0132">Cell division</keyword>
<keyword evidence="9" id="KW-1185">Reference proteome</keyword>
<dbReference type="GO" id="GO:0051301">
    <property type="term" value="P:cell division"/>
    <property type="evidence" value="ECO:0007669"/>
    <property type="project" value="UniProtKB-KW"/>
</dbReference>
<dbReference type="EMBL" id="CP031037">
    <property type="protein sequence ID" value="QDZ20914.1"/>
    <property type="molecule type" value="Genomic_DNA"/>
</dbReference>
<evidence type="ECO:0008006" key="10">
    <source>
        <dbReference type="Google" id="ProtNLM"/>
    </source>
</evidence>
<evidence type="ECO:0000256" key="6">
    <source>
        <dbReference type="ARBA" id="ARBA00023242"/>
    </source>
</evidence>
<dbReference type="InterPro" id="IPR019440">
    <property type="entry name" value="MAU2"/>
</dbReference>
<keyword evidence="5" id="KW-0159">Chromosome partition</keyword>
<comment type="similarity">
    <text evidence="2">Belongs to the SCC4/mau-2 family.</text>
</comment>
<keyword evidence="4" id="KW-0498">Mitosis</keyword>
<dbReference type="GO" id="GO:0007059">
    <property type="term" value="P:chromosome segregation"/>
    <property type="evidence" value="ECO:0007669"/>
    <property type="project" value="UniProtKB-KW"/>
</dbReference>
<evidence type="ECO:0000256" key="4">
    <source>
        <dbReference type="ARBA" id="ARBA00022776"/>
    </source>
</evidence>